<dbReference type="InterPro" id="IPR041465">
    <property type="entry name" value="SfsA_N"/>
</dbReference>
<protein>
    <recommendedName>
        <fullName evidence="1">Sugar fermentation stimulation protein homolog</fullName>
    </recommendedName>
</protein>
<dbReference type="PANTHER" id="PTHR30545">
    <property type="entry name" value="SUGAR FERMENTATION STIMULATION PROTEIN A"/>
    <property type="match status" value="1"/>
</dbReference>
<keyword evidence="5" id="KW-1185">Reference proteome</keyword>
<comment type="similarity">
    <text evidence="1">Belongs to the SfsA family.</text>
</comment>
<dbReference type="RefSeq" id="WP_233054130.1">
    <property type="nucleotide sequence ID" value="NZ_JAIMJA010000020.1"/>
</dbReference>
<evidence type="ECO:0000256" key="1">
    <source>
        <dbReference type="HAMAP-Rule" id="MF_00095"/>
    </source>
</evidence>
<evidence type="ECO:0000313" key="5">
    <source>
        <dbReference type="Proteomes" id="UP001201273"/>
    </source>
</evidence>
<evidence type="ECO:0000259" key="2">
    <source>
        <dbReference type="Pfam" id="PF03749"/>
    </source>
</evidence>
<dbReference type="Pfam" id="PF17746">
    <property type="entry name" value="SfsA_N"/>
    <property type="match status" value="1"/>
</dbReference>
<sequence>MQFTPPLQSATLIKRYKRFLADVVLPDGREVTVHIANTGAMTNCGSPGDTVWLSYSGNSKRKYAYSWELTQTQSGQLICVNTQRANQIVKQALLEQRIPALAQYSTVQAEVKYGDENSRIDFLLRDETQADCYVEVKSVTLLDQENGWFPDTKTPRGQKHLRELMAIKQTGARAVLLFAVMHSGINSVSAAKQIDPIYNQLINEAQQAGVEILVYQAELSATELCLNKKLDWINNQQD</sequence>
<comment type="caution">
    <text evidence="4">The sequence shown here is derived from an EMBL/GenBank/DDBJ whole genome shotgun (WGS) entry which is preliminary data.</text>
</comment>
<proteinExistence type="inferred from homology"/>
<dbReference type="Proteomes" id="UP001201273">
    <property type="component" value="Unassembled WGS sequence"/>
</dbReference>
<dbReference type="InterPro" id="IPR005224">
    <property type="entry name" value="SfsA"/>
</dbReference>
<accession>A0ABS8WE04</accession>
<dbReference type="CDD" id="cd22359">
    <property type="entry name" value="SfsA-like_bacterial"/>
    <property type="match status" value="1"/>
</dbReference>
<name>A0ABS8WE04_9GAMM</name>
<feature type="domain" description="Sugar fermentation stimulation protein C-terminal" evidence="2">
    <location>
        <begin position="83"/>
        <end position="221"/>
    </location>
</feature>
<dbReference type="EMBL" id="JAIMJA010000020">
    <property type="protein sequence ID" value="MCE2596490.1"/>
    <property type="molecule type" value="Genomic_DNA"/>
</dbReference>
<dbReference type="Gene3D" id="3.40.1350.60">
    <property type="match status" value="1"/>
</dbReference>
<evidence type="ECO:0000259" key="3">
    <source>
        <dbReference type="Pfam" id="PF17746"/>
    </source>
</evidence>
<dbReference type="InterPro" id="IPR040452">
    <property type="entry name" value="SfsA_C"/>
</dbReference>
<dbReference type="HAMAP" id="MF_00095">
    <property type="entry name" value="SfsA"/>
    <property type="match status" value="1"/>
</dbReference>
<dbReference type="PANTHER" id="PTHR30545:SF2">
    <property type="entry name" value="SUGAR FERMENTATION STIMULATION PROTEIN A"/>
    <property type="match status" value="1"/>
</dbReference>
<dbReference type="NCBIfam" id="TIGR00230">
    <property type="entry name" value="sfsA"/>
    <property type="match status" value="1"/>
</dbReference>
<dbReference type="Pfam" id="PF03749">
    <property type="entry name" value="SfsA"/>
    <property type="match status" value="1"/>
</dbReference>
<gene>
    <name evidence="1 4" type="primary">sfsA</name>
    <name evidence="4" type="ORF">K6Y31_16970</name>
</gene>
<organism evidence="4 5">
    <name type="scientific">Motilimonas cestriensis</name>
    <dbReference type="NCBI Taxonomy" id="2742685"/>
    <lineage>
        <taxon>Bacteria</taxon>
        <taxon>Pseudomonadati</taxon>
        <taxon>Pseudomonadota</taxon>
        <taxon>Gammaproteobacteria</taxon>
        <taxon>Alteromonadales</taxon>
        <taxon>Alteromonadales genera incertae sedis</taxon>
        <taxon>Motilimonas</taxon>
    </lineage>
</organism>
<reference evidence="4 5" key="1">
    <citation type="journal article" date="2022" name="Environ. Microbiol. Rep.">
        <title>Eco-phylogenetic analyses reveal divergent evolution of vitamin B12 metabolism in the marine bacterial family 'Psychromonadaceae'.</title>
        <authorList>
            <person name="Jin X."/>
            <person name="Yang Y."/>
            <person name="Cao H."/>
            <person name="Gao B."/>
            <person name="Zhao Z."/>
        </authorList>
    </citation>
    <scope>NUCLEOTIDE SEQUENCE [LARGE SCALE GENOMIC DNA]</scope>
    <source>
        <strain evidence="4 5">MKS20</strain>
    </source>
</reference>
<evidence type="ECO:0000313" key="4">
    <source>
        <dbReference type="EMBL" id="MCE2596490.1"/>
    </source>
</evidence>
<dbReference type="Gene3D" id="2.40.50.580">
    <property type="match status" value="1"/>
</dbReference>
<feature type="domain" description="SfsA N-terminal OB" evidence="3">
    <location>
        <begin position="13"/>
        <end position="80"/>
    </location>
</feature>